<evidence type="ECO:0000313" key="3">
    <source>
        <dbReference type="Proteomes" id="UP000236178"/>
    </source>
</evidence>
<reference evidence="2 3" key="1">
    <citation type="submission" date="2017-12" db="EMBL/GenBank/DDBJ databases">
        <title>Streptomyces populusis sp. nov., a novel endophytic actinobacterium isolated from stems of Populus adenopoda Maxim.</title>
        <authorList>
            <person name="Wang Z."/>
        </authorList>
    </citation>
    <scope>NUCLEOTIDE SEQUENCE [LARGE SCALE GENOMIC DNA]</scope>
    <source>
        <strain evidence="2 3">A249</strain>
    </source>
</reference>
<dbReference type="EMBL" id="PJOS01000135">
    <property type="protein sequence ID" value="PKT67983.1"/>
    <property type="molecule type" value="Genomic_DNA"/>
</dbReference>
<keyword evidence="1" id="KW-0472">Membrane</keyword>
<evidence type="ECO:0000256" key="1">
    <source>
        <dbReference type="SAM" id="Phobius"/>
    </source>
</evidence>
<keyword evidence="1" id="KW-1133">Transmembrane helix</keyword>
<accession>A0A2I0SDI1</accession>
<keyword evidence="3" id="KW-1185">Reference proteome</keyword>
<feature type="transmembrane region" description="Helical" evidence="1">
    <location>
        <begin position="6"/>
        <end position="24"/>
    </location>
</feature>
<name>A0A2I0SDI1_9ACTN</name>
<comment type="caution">
    <text evidence="2">The sequence shown here is derived from an EMBL/GenBank/DDBJ whole genome shotgun (WGS) entry which is preliminary data.</text>
</comment>
<evidence type="ECO:0000313" key="2">
    <source>
        <dbReference type="EMBL" id="PKT67983.1"/>
    </source>
</evidence>
<proteinExistence type="predicted"/>
<organism evidence="2 3">
    <name type="scientific">Streptomyces populi</name>
    <dbReference type="NCBI Taxonomy" id="2058924"/>
    <lineage>
        <taxon>Bacteria</taxon>
        <taxon>Bacillati</taxon>
        <taxon>Actinomycetota</taxon>
        <taxon>Actinomycetes</taxon>
        <taxon>Kitasatosporales</taxon>
        <taxon>Streptomycetaceae</taxon>
        <taxon>Streptomyces</taxon>
    </lineage>
</organism>
<gene>
    <name evidence="2" type="ORF">CW362_37530</name>
</gene>
<dbReference type="AlphaFoldDB" id="A0A2I0SDI1"/>
<dbReference type="Proteomes" id="UP000236178">
    <property type="component" value="Unassembled WGS sequence"/>
</dbReference>
<sequence>MSAFFYALPGLIIVLVLLLAARAVRRALELRSAWSSGLTAEARCLRSYTTVSGGGHDTSVTTTLHHVYEFTTRDGRVIRFEESNGRPTVVEGDIVTVHYAAQQPEKATAHAPSPLRAATGTIVLVAFCGMVIAFCVFFMISFHEMSEGMDSLIDGI</sequence>
<protein>
    <recommendedName>
        <fullName evidence="4">DUF3592 domain-containing protein</fullName>
    </recommendedName>
</protein>
<feature type="transmembrane region" description="Helical" evidence="1">
    <location>
        <begin position="122"/>
        <end position="142"/>
    </location>
</feature>
<keyword evidence="1" id="KW-0812">Transmembrane</keyword>
<dbReference type="OrthoDB" id="4221100at2"/>
<evidence type="ECO:0008006" key="4">
    <source>
        <dbReference type="Google" id="ProtNLM"/>
    </source>
</evidence>
<dbReference type="RefSeq" id="WP_103554077.1">
    <property type="nucleotide sequence ID" value="NZ_JBHJSK010000005.1"/>
</dbReference>